<evidence type="ECO:0000256" key="1">
    <source>
        <dbReference type="ARBA" id="ARBA00004304"/>
    </source>
</evidence>
<feature type="domain" description="ATPase AAA-type core" evidence="7">
    <location>
        <begin position="226"/>
        <end position="302"/>
    </location>
</feature>
<dbReference type="InterPro" id="IPR051701">
    <property type="entry name" value="Mito_OM_Translocase_MSP1"/>
</dbReference>
<organism evidence="9 10">
    <name type="scientific">Meloidogyne floridensis</name>
    <dbReference type="NCBI Taxonomy" id="298350"/>
    <lineage>
        <taxon>Eukaryota</taxon>
        <taxon>Metazoa</taxon>
        <taxon>Ecdysozoa</taxon>
        <taxon>Nematoda</taxon>
        <taxon>Chromadorea</taxon>
        <taxon>Rhabditida</taxon>
        <taxon>Tylenchina</taxon>
        <taxon>Tylenchomorpha</taxon>
        <taxon>Tylenchoidea</taxon>
        <taxon>Meloidogynidae</taxon>
        <taxon>Meloidogyninae</taxon>
        <taxon>Meloidogyne</taxon>
    </lineage>
</organism>
<keyword evidence="2 6" id="KW-0547">Nucleotide-binding</keyword>
<dbReference type="PANTHER" id="PTHR45644:SF3">
    <property type="entry name" value="FI08533P-RELATED"/>
    <property type="match status" value="1"/>
</dbReference>
<dbReference type="PROSITE" id="PS00674">
    <property type="entry name" value="AAA"/>
    <property type="match status" value="1"/>
</dbReference>
<dbReference type="Proteomes" id="UP000887560">
    <property type="component" value="Unplaced"/>
</dbReference>
<dbReference type="InterPro" id="IPR027417">
    <property type="entry name" value="P-loop_NTPase"/>
</dbReference>
<dbReference type="Gene3D" id="1.10.8.60">
    <property type="match status" value="1"/>
</dbReference>
<evidence type="ECO:0000256" key="2">
    <source>
        <dbReference type="ARBA" id="ARBA00022741"/>
    </source>
</evidence>
<feature type="repeat" description="WD" evidence="5">
    <location>
        <begin position="1"/>
        <end position="21"/>
    </location>
</feature>
<dbReference type="InterPro" id="IPR015943">
    <property type="entry name" value="WD40/YVTN_repeat-like_dom_sf"/>
</dbReference>
<dbReference type="SUPFAM" id="SSF52540">
    <property type="entry name" value="P-loop containing nucleoside triphosphate hydrolases"/>
    <property type="match status" value="1"/>
</dbReference>
<name>A0A915P1C9_9BILA</name>
<dbReference type="WBParaSite" id="scf7180000421781.g7749">
    <property type="protein sequence ID" value="scf7180000421781.g7749"/>
    <property type="gene ID" value="scf7180000421781.g7749"/>
</dbReference>
<dbReference type="GO" id="GO:0016887">
    <property type="term" value="F:ATP hydrolysis activity"/>
    <property type="evidence" value="ECO:0007669"/>
    <property type="project" value="InterPro"/>
</dbReference>
<dbReference type="InterPro" id="IPR041569">
    <property type="entry name" value="AAA_lid_3"/>
</dbReference>
<dbReference type="Gene3D" id="2.130.10.10">
    <property type="entry name" value="YVTN repeat-like/Quinoprotein amine dehydrogenase"/>
    <property type="match status" value="1"/>
</dbReference>
<dbReference type="InterPro" id="IPR036322">
    <property type="entry name" value="WD40_repeat_dom_sf"/>
</dbReference>
<dbReference type="InterPro" id="IPR001680">
    <property type="entry name" value="WD40_rpt"/>
</dbReference>
<dbReference type="InterPro" id="IPR003959">
    <property type="entry name" value="ATPase_AAA_core"/>
</dbReference>
<dbReference type="InterPro" id="IPR003960">
    <property type="entry name" value="ATPase_AAA_CS"/>
</dbReference>
<comment type="subcellular location">
    <subcellularLocation>
        <location evidence="1">Mitochondrion membrane</location>
        <topology evidence="1">Single-pass membrane protein</topology>
    </subcellularLocation>
</comment>
<protein>
    <submittedName>
        <fullName evidence="10">Uncharacterized protein</fullName>
    </submittedName>
</protein>
<evidence type="ECO:0000313" key="10">
    <source>
        <dbReference type="WBParaSite" id="scf7180000421781.g7749"/>
    </source>
</evidence>
<keyword evidence="3 6" id="KW-0067">ATP-binding</keyword>
<dbReference type="Gene3D" id="3.40.50.300">
    <property type="entry name" value="P-loop containing nucleotide triphosphate hydrolases"/>
    <property type="match status" value="1"/>
</dbReference>
<evidence type="ECO:0000259" key="8">
    <source>
        <dbReference type="Pfam" id="PF17862"/>
    </source>
</evidence>
<sequence>MGKADGSAMLWDLNEGKHLYTLGGNDVINALAFSPNRYWLCAAVGPVVKIWDLEDKTVVDELKLDIATTTTGKKQPSPPQCTSLAWSLDGQTLFVGYTDNLIRVWRMDPPSDKVLSAIIKSVATLLSAGIACYVTLKVVTLLDPNHERKKEAKKRMEELKSFLKLKPREELNEHELRLATQIVLPESGVDMEDIGGCADLLTQIEDDICGMEKLQNLQRLCSLWFCQKIQPCIVFIDEIDSVLRFRSRNDHEATAVMKTQFMALWDGFAQSVNSVIIIGATNRPEDLDSAVLRRLPFRLNVPKPDVIKREEILKVLLKNENVTDDFDYKKVATSTDGMSGSDLKEIVRHACLAKYRDVAKNLVERKDGQLVNNINISHDDIILSAQHFVENGKNLKRDFCDELNLD</sequence>
<dbReference type="Pfam" id="PF00004">
    <property type="entry name" value="AAA"/>
    <property type="match status" value="1"/>
</dbReference>
<keyword evidence="4" id="KW-0496">Mitochondrion</keyword>
<evidence type="ECO:0000256" key="4">
    <source>
        <dbReference type="ARBA" id="ARBA00023128"/>
    </source>
</evidence>
<reference evidence="10" key="1">
    <citation type="submission" date="2022-11" db="UniProtKB">
        <authorList>
            <consortium name="WormBaseParasite"/>
        </authorList>
    </citation>
    <scope>IDENTIFICATION</scope>
</reference>
<dbReference type="SMART" id="SM00320">
    <property type="entry name" value="WD40"/>
    <property type="match status" value="2"/>
</dbReference>
<dbReference type="Pfam" id="PF00400">
    <property type="entry name" value="WD40"/>
    <property type="match status" value="2"/>
</dbReference>
<dbReference type="SUPFAM" id="SSF50978">
    <property type="entry name" value="WD40 repeat-like"/>
    <property type="match status" value="1"/>
</dbReference>
<keyword evidence="5" id="KW-0853">WD repeat</keyword>
<accession>A0A915P1C9</accession>
<dbReference type="PANTHER" id="PTHR45644">
    <property type="entry name" value="AAA ATPASE, PUTATIVE (AFU_ORTHOLOGUE AFUA_2G12920)-RELATED-RELATED"/>
    <property type="match status" value="1"/>
</dbReference>
<evidence type="ECO:0000259" key="7">
    <source>
        <dbReference type="Pfam" id="PF00004"/>
    </source>
</evidence>
<dbReference type="PROSITE" id="PS50082">
    <property type="entry name" value="WD_REPEATS_2"/>
    <property type="match status" value="1"/>
</dbReference>
<dbReference type="AlphaFoldDB" id="A0A915P1C9"/>
<dbReference type="GO" id="GO:0140570">
    <property type="term" value="P:extraction of mislocalized protein from mitochondrial outer membrane"/>
    <property type="evidence" value="ECO:0007669"/>
    <property type="project" value="TreeGrafter"/>
</dbReference>
<proteinExistence type="inferred from homology"/>
<evidence type="ECO:0000256" key="3">
    <source>
        <dbReference type="ARBA" id="ARBA00022840"/>
    </source>
</evidence>
<dbReference type="Pfam" id="PF17862">
    <property type="entry name" value="AAA_lid_3"/>
    <property type="match status" value="1"/>
</dbReference>
<evidence type="ECO:0000313" key="9">
    <source>
        <dbReference type="Proteomes" id="UP000887560"/>
    </source>
</evidence>
<evidence type="ECO:0000256" key="5">
    <source>
        <dbReference type="PROSITE-ProRule" id="PRU00221"/>
    </source>
</evidence>
<evidence type="ECO:0000256" key="6">
    <source>
        <dbReference type="RuleBase" id="RU003651"/>
    </source>
</evidence>
<comment type="similarity">
    <text evidence="6">Belongs to the AAA ATPase family.</text>
</comment>
<dbReference type="GO" id="GO:0005741">
    <property type="term" value="C:mitochondrial outer membrane"/>
    <property type="evidence" value="ECO:0007669"/>
    <property type="project" value="TreeGrafter"/>
</dbReference>
<dbReference type="GO" id="GO:0005524">
    <property type="term" value="F:ATP binding"/>
    <property type="evidence" value="ECO:0007669"/>
    <property type="project" value="UniProtKB-KW"/>
</dbReference>
<feature type="domain" description="AAA ATPase AAA+ lid" evidence="8">
    <location>
        <begin position="325"/>
        <end position="367"/>
    </location>
</feature>
<keyword evidence="9" id="KW-1185">Reference proteome</keyword>
<dbReference type="FunFam" id="2.130.10.10:FF:000615">
    <property type="entry name" value="Receptor for activated C kinase 1"/>
    <property type="match status" value="1"/>
</dbReference>